<name>A0AAD7MDR0_9AGAR</name>
<feature type="compositionally biased region" description="Basic and acidic residues" evidence="1">
    <location>
        <begin position="557"/>
        <end position="577"/>
    </location>
</feature>
<feature type="region of interest" description="Disordered" evidence="1">
    <location>
        <begin position="859"/>
        <end position="883"/>
    </location>
</feature>
<feature type="compositionally biased region" description="Low complexity" evidence="1">
    <location>
        <begin position="874"/>
        <end position="883"/>
    </location>
</feature>
<feature type="region of interest" description="Disordered" evidence="1">
    <location>
        <begin position="142"/>
        <end position="177"/>
    </location>
</feature>
<feature type="region of interest" description="Disordered" evidence="1">
    <location>
        <begin position="555"/>
        <end position="603"/>
    </location>
</feature>
<feature type="region of interest" description="Disordered" evidence="1">
    <location>
        <begin position="737"/>
        <end position="803"/>
    </location>
</feature>
<keyword evidence="3" id="KW-1185">Reference proteome</keyword>
<feature type="compositionally biased region" description="Basic and acidic residues" evidence="1">
    <location>
        <begin position="645"/>
        <end position="655"/>
    </location>
</feature>
<feature type="region of interest" description="Disordered" evidence="1">
    <location>
        <begin position="195"/>
        <end position="219"/>
    </location>
</feature>
<comment type="caution">
    <text evidence="2">The sequence shown here is derived from an EMBL/GenBank/DDBJ whole genome shotgun (WGS) entry which is preliminary data.</text>
</comment>
<sequence length="883" mass="97668">MDGHALIEHEEEFEESTTPDSADRTPTPPPRAALTPSHHTRRSCHVASCAQHPFVGTRTRYGFTRNGPLGLGEGGVLSLLPQLYTRSNDTGTSTTPPHSRRRFHLRWASSELAEPARMRLAKLAFAVCSRLLRTCTRTCIRSSSSSAPAHSHPTAQYKPAHRSPPNPHSPPPPAGITRLTAVGVSTYIIENKRTTLASSRLHQAPRPAPENGRRTLPNTPALSSHYVLEGYGDAREQVQVNGERGTRFGGFSAAGWYFGGGYGVNKGGSCGRLLRVRGGRRKDRERDQKRKKAQVYVRITRPVALIHNPAPGINSSSRSRLLGATRPAHARSARLQYTRRGSRLSLGRLRRVGFMERGRIEGLDALMRRKQEYAAGYRSSAVMECFRFRLQLRLRRALVDFSAIPVALTLPVRLHGPLRRLQSNAVYGAVVYSLALALGFELVLDPGRGAAAVFAVLAVSLLELGAVRAVERWRRAVGRYLQASDLLLPLSVSCQDISLAALHPDAQIESTVVSFNFSHANTWLLAMESSSLQNDLEQNIFKKLHTAIVVYGGDTDSGGKRREEERRGGGEEQEERRRRGSGYDSGMHDRRAAAMAGPRPNTRRHTLTTFCLSGCLFRAFCLLPTKSLCYRPHSTTDACNHKTRPKDGHKSETDTGRQASRGTPWASSRPRLLPAPERKKRGGSRKLLRPPTRAAVLHKKPLYPTQHRTFRLLPTRLKRRASPTTLPDAEFVALKANFAQSPTATPTPTPTPSRHRPSTPLPLRRMRASAKQHPNPSSRSERGPERASIPGRGERAHWHQNQAPTIARACRRARYLGLLFAKRNPHSSPKRKTQNRTTVTQREIEVAQTLTPSSALRFNSATRGGTRAGGGGTARRWATSPMK</sequence>
<protein>
    <submittedName>
        <fullName evidence="2">Uncharacterized protein</fullName>
    </submittedName>
</protein>
<feature type="region of interest" description="Disordered" evidence="1">
    <location>
        <begin position="1"/>
        <end position="40"/>
    </location>
</feature>
<proteinExistence type="predicted"/>
<feature type="region of interest" description="Disordered" evidence="1">
    <location>
        <begin position="635"/>
        <end position="696"/>
    </location>
</feature>
<evidence type="ECO:0000313" key="2">
    <source>
        <dbReference type="EMBL" id="KAJ7712098.1"/>
    </source>
</evidence>
<organism evidence="2 3">
    <name type="scientific">Mycena metata</name>
    <dbReference type="NCBI Taxonomy" id="1033252"/>
    <lineage>
        <taxon>Eukaryota</taxon>
        <taxon>Fungi</taxon>
        <taxon>Dikarya</taxon>
        <taxon>Basidiomycota</taxon>
        <taxon>Agaricomycotina</taxon>
        <taxon>Agaricomycetes</taxon>
        <taxon>Agaricomycetidae</taxon>
        <taxon>Agaricales</taxon>
        <taxon>Marasmiineae</taxon>
        <taxon>Mycenaceae</taxon>
        <taxon>Mycena</taxon>
    </lineage>
</organism>
<feature type="compositionally biased region" description="Basic residues" evidence="1">
    <location>
        <begin position="678"/>
        <end position="688"/>
    </location>
</feature>
<evidence type="ECO:0000313" key="3">
    <source>
        <dbReference type="Proteomes" id="UP001215598"/>
    </source>
</evidence>
<feature type="compositionally biased region" description="Low complexity" evidence="1">
    <location>
        <begin position="142"/>
        <end position="154"/>
    </location>
</feature>
<dbReference type="AlphaFoldDB" id="A0AAD7MDR0"/>
<gene>
    <name evidence="2" type="ORF">B0H16DRAFT_1479742</name>
</gene>
<accession>A0AAD7MDR0</accession>
<evidence type="ECO:0000256" key="1">
    <source>
        <dbReference type="SAM" id="MobiDB-lite"/>
    </source>
</evidence>
<feature type="compositionally biased region" description="Pro residues" evidence="1">
    <location>
        <begin position="162"/>
        <end position="174"/>
    </location>
</feature>
<dbReference type="EMBL" id="JARKIB010000377">
    <property type="protein sequence ID" value="KAJ7712098.1"/>
    <property type="molecule type" value="Genomic_DNA"/>
</dbReference>
<dbReference type="Proteomes" id="UP001215598">
    <property type="component" value="Unassembled WGS sequence"/>
</dbReference>
<reference evidence="2" key="1">
    <citation type="submission" date="2023-03" db="EMBL/GenBank/DDBJ databases">
        <title>Massive genome expansion in bonnet fungi (Mycena s.s.) driven by repeated elements and novel gene families across ecological guilds.</title>
        <authorList>
            <consortium name="Lawrence Berkeley National Laboratory"/>
            <person name="Harder C.B."/>
            <person name="Miyauchi S."/>
            <person name="Viragh M."/>
            <person name="Kuo A."/>
            <person name="Thoen E."/>
            <person name="Andreopoulos B."/>
            <person name="Lu D."/>
            <person name="Skrede I."/>
            <person name="Drula E."/>
            <person name="Henrissat B."/>
            <person name="Morin E."/>
            <person name="Kohler A."/>
            <person name="Barry K."/>
            <person name="LaButti K."/>
            <person name="Morin E."/>
            <person name="Salamov A."/>
            <person name="Lipzen A."/>
            <person name="Mereny Z."/>
            <person name="Hegedus B."/>
            <person name="Baldrian P."/>
            <person name="Stursova M."/>
            <person name="Weitz H."/>
            <person name="Taylor A."/>
            <person name="Grigoriev I.V."/>
            <person name="Nagy L.G."/>
            <person name="Martin F."/>
            <person name="Kauserud H."/>
        </authorList>
    </citation>
    <scope>NUCLEOTIDE SEQUENCE</scope>
    <source>
        <strain evidence="2">CBHHK182m</strain>
    </source>
</reference>